<dbReference type="PANTHER" id="PTHR43181">
    <property type="entry name" value="2-C-METHYL-D-ERYTHRITOL 2,4-CYCLODIPHOSPHATE SYNTHASE, CHLOROPLASTIC"/>
    <property type="match status" value="1"/>
</dbReference>
<dbReference type="CDD" id="cd00554">
    <property type="entry name" value="MECDP_synthase"/>
    <property type="match status" value="1"/>
</dbReference>
<evidence type="ECO:0000256" key="7">
    <source>
        <dbReference type="ARBA" id="ARBA00023239"/>
    </source>
</evidence>
<keyword evidence="6" id="KW-0414">Isoprene biosynthesis</keyword>
<dbReference type="GO" id="GO:0046872">
    <property type="term" value="F:metal ion binding"/>
    <property type="evidence" value="ECO:0007669"/>
    <property type="project" value="UniProtKB-KW"/>
</dbReference>
<comment type="pathway">
    <text evidence="3">Isoprenoid biosynthesis; isopentenyl diphosphate biosynthesis via DXP pathway; isopentenyl diphosphate from 1-deoxy-D-xylulose 5-phosphate: step 4/6.</text>
</comment>
<feature type="domain" description="2-C-methyl-D-erythritol 2,4-cyclodiphosphate synthase" evidence="8">
    <location>
        <begin position="1"/>
        <end position="155"/>
    </location>
</feature>
<dbReference type="GO" id="GO:0019288">
    <property type="term" value="P:isopentenyl diphosphate biosynthetic process, methylerythritol 4-phosphate pathway"/>
    <property type="evidence" value="ECO:0007669"/>
    <property type="project" value="UniProtKB-UniPathway"/>
</dbReference>
<evidence type="ECO:0000256" key="4">
    <source>
        <dbReference type="ARBA" id="ARBA00012579"/>
    </source>
</evidence>
<evidence type="ECO:0000256" key="1">
    <source>
        <dbReference type="ARBA" id="ARBA00000200"/>
    </source>
</evidence>
<evidence type="ECO:0000256" key="6">
    <source>
        <dbReference type="ARBA" id="ARBA00023229"/>
    </source>
</evidence>
<dbReference type="GO" id="GO:0016114">
    <property type="term" value="P:terpenoid biosynthetic process"/>
    <property type="evidence" value="ECO:0007669"/>
    <property type="project" value="InterPro"/>
</dbReference>
<dbReference type="GO" id="GO:0008685">
    <property type="term" value="F:2-C-methyl-D-erythritol 2,4-cyclodiphosphate synthase activity"/>
    <property type="evidence" value="ECO:0007669"/>
    <property type="project" value="UniProtKB-EC"/>
</dbReference>
<dbReference type="EC" id="4.6.1.12" evidence="4"/>
<evidence type="ECO:0000256" key="3">
    <source>
        <dbReference type="ARBA" id="ARBA00004709"/>
    </source>
</evidence>
<keyword evidence="5" id="KW-0479">Metal-binding</keyword>
<dbReference type="InterPro" id="IPR020555">
    <property type="entry name" value="MECDP_synthase_CS"/>
</dbReference>
<evidence type="ECO:0000256" key="2">
    <source>
        <dbReference type="ARBA" id="ARBA00001968"/>
    </source>
</evidence>
<comment type="catalytic activity">
    <reaction evidence="1">
        <text>4-CDP-2-C-methyl-D-erythritol 2-phosphate = 2-C-methyl-D-erythritol 2,4-cyclic diphosphate + CMP</text>
        <dbReference type="Rhea" id="RHEA:23864"/>
        <dbReference type="ChEBI" id="CHEBI:57919"/>
        <dbReference type="ChEBI" id="CHEBI:58483"/>
        <dbReference type="ChEBI" id="CHEBI:60377"/>
        <dbReference type="EC" id="4.6.1.12"/>
    </reaction>
</comment>
<protein>
    <recommendedName>
        <fullName evidence="4">2-C-methyl-D-erythritol 2,4-cyclodiphosphate synthase</fullName>
        <ecNumber evidence="4">4.6.1.12</ecNumber>
    </recommendedName>
</protein>
<comment type="caution">
    <text evidence="9">The sequence shown here is derived from an EMBL/GenBank/DDBJ whole genome shotgun (WGS) entry which is preliminary data.</text>
</comment>
<organism evidence="9">
    <name type="scientific">hydrocarbon metagenome</name>
    <dbReference type="NCBI Taxonomy" id="938273"/>
    <lineage>
        <taxon>unclassified sequences</taxon>
        <taxon>metagenomes</taxon>
        <taxon>ecological metagenomes</taxon>
    </lineage>
</organism>
<reference evidence="9" key="1">
    <citation type="journal article" date="2015" name="Proc. Natl. Acad. Sci. U.S.A.">
        <title>Networks of energetic and metabolic interactions define dynamics in microbial communities.</title>
        <authorList>
            <person name="Embree M."/>
            <person name="Liu J.K."/>
            <person name="Al-Bassam M.M."/>
            <person name="Zengler K."/>
        </authorList>
    </citation>
    <scope>NUCLEOTIDE SEQUENCE</scope>
</reference>
<dbReference type="PROSITE" id="PS01350">
    <property type="entry name" value="ISPF"/>
    <property type="match status" value="1"/>
</dbReference>
<dbReference type="FunFam" id="3.30.1330.50:FF:000001">
    <property type="entry name" value="2-C-methyl-D-erythritol 2,4-cyclodiphosphate synthase"/>
    <property type="match status" value="1"/>
</dbReference>
<comment type="cofactor">
    <cofactor evidence="2">
        <name>a divalent metal cation</name>
        <dbReference type="ChEBI" id="CHEBI:60240"/>
    </cofactor>
</comment>
<dbReference type="PANTHER" id="PTHR43181:SF1">
    <property type="entry name" value="2-C-METHYL-D-ERYTHRITOL 2,4-CYCLODIPHOSPHATE SYNTHASE, CHLOROPLASTIC"/>
    <property type="match status" value="1"/>
</dbReference>
<evidence type="ECO:0000313" key="9">
    <source>
        <dbReference type="EMBL" id="KUG02987.1"/>
    </source>
</evidence>
<dbReference type="AlphaFoldDB" id="A0A0W8E307"/>
<keyword evidence="7 9" id="KW-0456">Lyase</keyword>
<name>A0A0W8E307_9ZZZZ</name>
<dbReference type="InterPro" id="IPR036571">
    <property type="entry name" value="MECDP_synthase_sf"/>
</dbReference>
<dbReference type="HAMAP" id="MF_00107">
    <property type="entry name" value="IspF"/>
    <property type="match status" value="1"/>
</dbReference>
<gene>
    <name evidence="9" type="ORF">ASZ90_019641</name>
</gene>
<dbReference type="SUPFAM" id="SSF69765">
    <property type="entry name" value="IpsF-like"/>
    <property type="match status" value="1"/>
</dbReference>
<evidence type="ECO:0000256" key="5">
    <source>
        <dbReference type="ARBA" id="ARBA00022723"/>
    </source>
</evidence>
<evidence type="ECO:0000259" key="8">
    <source>
        <dbReference type="Pfam" id="PF02542"/>
    </source>
</evidence>
<sequence>MRIGIGYDVHSLQLGRKLVLGGVEIPYPSGLLGHSDADVLLHAICDALLGAAGLGDIGKHFPDSDRRYEGISSLLLLAEVNSLLNHEAGYKVRNIDSTVVAQEPRLADHIDAMRKTIAQQLGIEESRINVKATTTEKLGFEGRCEGISAHAVALIEEI</sequence>
<dbReference type="Pfam" id="PF02542">
    <property type="entry name" value="YgbB"/>
    <property type="match status" value="1"/>
</dbReference>
<dbReference type="EMBL" id="LNQE01001898">
    <property type="protein sequence ID" value="KUG02987.1"/>
    <property type="molecule type" value="Genomic_DNA"/>
</dbReference>
<proteinExistence type="inferred from homology"/>
<dbReference type="UniPathway" id="UPA00056">
    <property type="reaction ID" value="UER00095"/>
</dbReference>
<dbReference type="InterPro" id="IPR003526">
    <property type="entry name" value="MECDP_synthase"/>
</dbReference>
<accession>A0A0W8E307</accession>
<dbReference type="Gene3D" id="3.30.1330.50">
    <property type="entry name" value="2-C-methyl-D-erythritol 2,4-cyclodiphosphate synthase"/>
    <property type="match status" value="1"/>
</dbReference>
<dbReference type="NCBIfam" id="TIGR00151">
    <property type="entry name" value="ispF"/>
    <property type="match status" value="1"/>
</dbReference>